<dbReference type="OrthoDB" id="9800680at2"/>
<dbReference type="CDD" id="cd00438">
    <property type="entry name" value="cupin_RmlC"/>
    <property type="match status" value="1"/>
</dbReference>
<evidence type="ECO:0000313" key="9">
    <source>
        <dbReference type="Proteomes" id="UP000198412"/>
    </source>
</evidence>
<feature type="active site" description="Proton donor" evidence="5">
    <location>
        <position position="132"/>
    </location>
</feature>
<dbReference type="RefSeq" id="WP_089379170.1">
    <property type="nucleotide sequence ID" value="NZ_FZNX01000005.1"/>
</dbReference>
<dbReference type="UniPathway" id="UPA00124"/>
<gene>
    <name evidence="8" type="ORF">SAMN04488111_2904</name>
</gene>
<dbReference type="EC" id="5.1.3.13" evidence="3 7"/>
<dbReference type="GO" id="GO:0000271">
    <property type="term" value="P:polysaccharide biosynthetic process"/>
    <property type="evidence" value="ECO:0007669"/>
    <property type="project" value="TreeGrafter"/>
</dbReference>
<dbReference type="PANTHER" id="PTHR21047:SF2">
    <property type="entry name" value="THYMIDINE DIPHOSPHO-4-KETO-RHAMNOSE 3,5-EPIMERASE"/>
    <property type="match status" value="1"/>
</dbReference>
<dbReference type="Proteomes" id="UP000198412">
    <property type="component" value="Unassembled WGS sequence"/>
</dbReference>
<dbReference type="SUPFAM" id="SSF51182">
    <property type="entry name" value="RmlC-like cupins"/>
    <property type="match status" value="1"/>
</dbReference>
<evidence type="ECO:0000256" key="3">
    <source>
        <dbReference type="ARBA" id="ARBA00012098"/>
    </source>
</evidence>
<evidence type="ECO:0000256" key="1">
    <source>
        <dbReference type="ARBA" id="ARBA00001298"/>
    </source>
</evidence>
<comment type="catalytic activity">
    <reaction evidence="1 7">
        <text>dTDP-4-dehydro-6-deoxy-alpha-D-glucose = dTDP-4-dehydro-beta-L-rhamnose</text>
        <dbReference type="Rhea" id="RHEA:16969"/>
        <dbReference type="ChEBI" id="CHEBI:57649"/>
        <dbReference type="ChEBI" id="CHEBI:62830"/>
        <dbReference type="EC" id="5.1.3.13"/>
    </reaction>
</comment>
<protein>
    <recommendedName>
        <fullName evidence="4 7">dTDP-4-dehydrorhamnose 3,5-epimerase</fullName>
        <ecNumber evidence="3 7">5.1.3.13</ecNumber>
    </recommendedName>
    <alternativeName>
        <fullName evidence="7">Thymidine diphospho-4-keto-rhamnose 3,5-epimerase</fullName>
    </alternativeName>
</protein>
<evidence type="ECO:0000256" key="6">
    <source>
        <dbReference type="PIRSR" id="PIRSR600888-3"/>
    </source>
</evidence>
<sequence>MEFIRTEIPDVVLCKPTIYNDERGYFYEVFKKESFEKNVGYSVNFCQDNEAKSSKGVLRGLHYQLPPYAQSKLVRVIKGKVLDVVVDIRKESATFGKSVVVELSEENKYQLFVPQGFAHGYLTLTDDTIFCYKVDNYYNKESERGIIYNDKNLNIDWHYPLNELIISEKDKIQPTFKNADLFEPNFKMND</sequence>
<comment type="function">
    <text evidence="2 7">Catalyzes the epimerization of the C3' and C5'positions of dTDP-6-deoxy-D-xylo-4-hexulose, forming dTDP-6-deoxy-L-lyxo-4-hexulose.</text>
</comment>
<dbReference type="GO" id="GO:0019305">
    <property type="term" value="P:dTDP-rhamnose biosynthetic process"/>
    <property type="evidence" value="ECO:0007669"/>
    <property type="project" value="UniProtKB-UniRule"/>
</dbReference>
<dbReference type="PANTHER" id="PTHR21047">
    <property type="entry name" value="DTDP-6-DEOXY-D-GLUCOSE-3,5 EPIMERASE"/>
    <property type="match status" value="1"/>
</dbReference>
<dbReference type="AlphaFoldDB" id="A0A238YYN0"/>
<feature type="active site" description="Proton acceptor" evidence="5">
    <location>
        <position position="62"/>
    </location>
</feature>
<evidence type="ECO:0000256" key="5">
    <source>
        <dbReference type="PIRSR" id="PIRSR600888-1"/>
    </source>
</evidence>
<name>A0A238YYN0_9FLAO</name>
<dbReference type="EMBL" id="FZNX01000005">
    <property type="protein sequence ID" value="SNR75743.1"/>
    <property type="molecule type" value="Genomic_DNA"/>
</dbReference>
<comment type="subunit">
    <text evidence="7">Homodimer.</text>
</comment>
<evidence type="ECO:0000313" key="8">
    <source>
        <dbReference type="EMBL" id="SNR75743.1"/>
    </source>
</evidence>
<dbReference type="InterPro" id="IPR011051">
    <property type="entry name" value="RmlC_Cupin_sf"/>
</dbReference>
<evidence type="ECO:0000256" key="2">
    <source>
        <dbReference type="ARBA" id="ARBA00001997"/>
    </source>
</evidence>
<reference evidence="9" key="1">
    <citation type="submission" date="2017-06" db="EMBL/GenBank/DDBJ databases">
        <authorList>
            <person name="Varghese N."/>
            <person name="Submissions S."/>
        </authorList>
    </citation>
    <scope>NUCLEOTIDE SEQUENCE [LARGE SCALE GENOMIC DNA]</scope>
    <source>
        <strain evidence="9">DSM 27993</strain>
    </source>
</reference>
<dbReference type="GO" id="GO:0008830">
    <property type="term" value="F:dTDP-4-dehydrorhamnose 3,5-epimerase activity"/>
    <property type="evidence" value="ECO:0007669"/>
    <property type="project" value="UniProtKB-UniRule"/>
</dbReference>
<dbReference type="Gene3D" id="2.60.120.10">
    <property type="entry name" value="Jelly Rolls"/>
    <property type="match status" value="1"/>
</dbReference>
<proteinExistence type="inferred from homology"/>
<keyword evidence="7" id="KW-0413">Isomerase</keyword>
<dbReference type="GO" id="GO:0005829">
    <property type="term" value="C:cytosol"/>
    <property type="evidence" value="ECO:0007669"/>
    <property type="project" value="TreeGrafter"/>
</dbReference>
<dbReference type="InterPro" id="IPR000888">
    <property type="entry name" value="RmlC-like"/>
</dbReference>
<dbReference type="InterPro" id="IPR014710">
    <property type="entry name" value="RmlC-like_jellyroll"/>
</dbReference>
<organism evidence="8 9">
    <name type="scientific">Lutibacter flavus</name>
    <dbReference type="NCBI Taxonomy" id="691689"/>
    <lineage>
        <taxon>Bacteria</taxon>
        <taxon>Pseudomonadati</taxon>
        <taxon>Bacteroidota</taxon>
        <taxon>Flavobacteriia</taxon>
        <taxon>Flavobacteriales</taxon>
        <taxon>Flavobacteriaceae</taxon>
        <taxon>Lutibacter</taxon>
    </lineage>
</organism>
<keyword evidence="9" id="KW-1185">Reference proteome</keyword>
<accession>A0A238YYN0</accession>
<dbReference type="NCBIfam" id="TIGR01221">
    <property type="entry name" value="rmlC"/>
    <property type="match status" value="1"/>
</dbReference>
<comment type="pathway">
    <text evidence="7">Carbohydrate biosynthesis; dTDP-L-rhamnose biosynthesis.</text>
</comment>
<evidence type="ECO:0000256" key="4">
    <source>
        <dbReference type="ARBA" id="ARBA00019595"/>
    </source>
</evidence>
<evidence type="ECO:0000256" key="7">
    <source>
        <dbReference type="RuleBase" id="RU364069"/>
    </source>
</evidence>
<comment type="similarity">
    <text evidence="7">Belongs to the dTDP-4-dehydrorhamnose 3,5-epimerase family.</text>
</comment>
<feature type="site" description="Participates in a stacking interaction with the thymidine ring of dTDP-4-oxo-6-deoxyglucose" evidence="6">
    <location>
        <position position="138"/>
    </location>
</feature>
<dbReference type="Pfam" id="PF00908">
    <property type="entry name" value="dTDP_sugar_isom"/>
    <property type="match status" value="1"/>
</dbReference>